<accession>A0A4Y2RV49</accession>
<dbReference type="Proteomes" id="UP000499080">
    <property type="component" value="Unassembled WGS sequence"/>
</dbReference>
<reference evidence="1 2" key="1">
    <citation type="journal article" date="2019" name="Sci. Rep.">
        <title>Orb-weaving spider Araneus ventricosus genome elucidates the spidroin gene catalogue.</title>
        <authorList>
            <person name="Kono N."/>
            <person name="Nakamura H."/>
            <person name="Ohtoshi R."/>
            <person name="Moran D.A.P."/>
            <person name="Shinohara A."/>
            <person name="Yoshida Y."/>
            <person name="Fujiwara M."/>
            <person name="Mori M."/>
            <person name="Tomita M."/>
            <person name="Arakawa K."/>
        </authorList>
    </citation>
    <scope>NUCLEOTIDE SEQUENCE [LARGE SCALE GENOMIC DNA]</scope>
</reference>
<evidence type="ECO:0000313" key="1">
    <source>
        <dbReference type="EMBL" id="GBN79754.1"/>
    </source>
</evidence>
<evidence type="ECO:0000313" key="2">
    <source>
        <dbReference type="Proteomes" id="UP000499080"/>
    </source>
</evidence>
<gene>
    <name evidence="1" type="ORF">AVEN_200403_1</name>
</gene>
<dbReference type="AlphaFoldDB" id="A0A4Y2RV49"/>
<keyword evidence="2" id="KW-1185">Reference proteome</keyword>
<name>A0A4Y2RV49_ARAVE</name>
<protein>
    <submittedName>
        <fullName evidence="1">Uncharacterized protein</fullName>
    </submittedName>
</protein>
<comment type="caution">
    <text evidence="1">The sequence shown here is derived from an EMBL/GenBank/DDBJ whole genome shotgun (WGS) entry which is preliminary data.</text>
</comment>
<sequence>MAFAYHKWFKFLTSTHREDAVKTEGVFSPASPLQRGDLKGSGMSEERDLCVYQPLKVFRGAFVDNSGDGKFSFGGVFA</sequence>
<dbReference type="EMBL" id="BGPR01018651">
    <property type="protein sequence ID" value="GBN79754.1"/>
    <property type="molecule type" value="Genomic_DNA"/>
</dbReference>
<proteinExistence type="predicted"/>
<organism evidence="1 2">
    <name type="scientific">Araneus ventricosus</name>
    <name type="common">Orbweaver spider</name>
    <name type="synonym">Epeira ventricosa</name>
    <dbReference type="NCBI Taxonomy" id="182803"/>
    <lineage>
        <taxon>Eukaryota</taxon>
        <taxon>Metazoa</taxon>
        <taxon>Ecdysozoa</taxon>
        <taxon>Arthropoda</taxon>
        <taxon>Chelicerata</taxon>
        <taxon>Arachnida</taxon>
        <taxon>Araneae</taxon>
        <taxon>Araneomorphae</taxon>
        <taxon>Entelegynae</taxon>
        <taxon>Araneoidea</taxon>
        <taxon>Araneidae</taxon>
        <taxon>Araneus</taxon>
    </lineage>
</organism>